<evidence type="ECO:0000313" key="8">
    <source>
        <dbReference type="EMBL" id="GAT21443.1"/>
    </source>
</evidence>
<evidence type="ECO:0000259" key="6">
    <source>
        <dbReference type="PROSITE" id="PS51352"/>
    </source>
</evidence>
<evidence type="ECO:0000256" key="4">
    <source>
        <dbReference type="PIRSR" id="PIRSR000077-1"/>
    </source>
</evidence>
<dbReference type="NCBIfam" id="TIGR01068">
    <property type="entry name" value="thioredoxin"/>
    <property type="match status" value="1"/>
</dbReference>
<accession>A0A146F6W5</accession>
<evidence type="ECO:0000313" key="9">
    <source>
        <dbReference type="Proteomes" id="UP000075230"/>
    </source>
</evidence>
<reference evidence="8 9" key="1">
    <citation type="journal article" date="2016" name="DNA Res.">
        <title>Genome sequence of Aspergillus luchuensis NBRC 4314.</title>
        <authorList>
            <person name="Yamada O."/>
            <person name="Machida M."/>
            <person name="Hosoyama A."/>
            <person name="Goto M."/>
            <person name="Takahashi T."/>
            <person name="Futagami T."/>
            <person name="Yamagata Y."/>
            <person name="Takeuchi M."/>
            <person name="Kobayashi T."/>
            <person name="Koike H."/>
            <person name="Abe K."/>
            <person name="Asai K."/>
            <person name="Arita M."/>
            <person name="Fujita N."/>
            <person name="Fukuda K."/>
            <person name="Higa K."/>
            <person name="Horikawa H."/>
            <person name="Ishikawa T."/>
            <person name="Jinno K."/>
            <person name="Kato Y."/>
            <person name="Kirimura K."/>
            <person name="Mizutani O."/>
            <person name="Nakasone K."/>
            <person name="Sano M."/>
            <person name="Shiraishi Y."/>
            <person name="Tsukahara M."/>
            <person name="Gomi K."/>
        </authorList>
    </citation>
    <scope>NUCLEOTIDE SEQUENCE [LARGE SCALE GENOMIC DNA]</scope>
    <source>
        <strain evidence="8 9">RIB 2604</strain>
    </source>
</reference>
<keyword evidence="5" id="KW-0676">Redox-active center</keyword>
<dbReference type="InterPro" id="IPR017937">
    <property type="entry name" value="Thioredoxin_CS"/>
</dbReference>
<name>A0A146F6W5_ASPKA</name>
<protein>
    <recommendedName>
        <fullName evidence="3">Thioredoxin</fullName>
    </recommendedName>
</protein>
<feature type="site" description="Deprotonates C-terminal active site Cys" evidence="4">
    <location>
        <position position="25"/>
    </location>
</feature>
<dbReference type="GO" id="GO:0015035">
    <property type="term" value="F:protein-disulfide reductase activity"/>
    <property type="evidence" value="ECO:0007669"/>
    <property type="project" value="InterPro"/>
</dbReference>
<dbReference type="CDD" id="cd02947">
    <property type="entry name" value="TRX_family"/>
    <property type="match status" value="1"/>
</dbReference>
<evidence type="ECO:0000313" key="7">
    <source>
        <dbReference type="EMBL" id="BCR97931.1"/>
    </source>
</evidence>
<evidence type="ECO:0000313" key="10">
    <source>
        <dbReference type="Proteomes" id="UP000661280"/>
    </source>
</evidence>
<feature type="site" description="Contributes to redox potential value" evidence="4">
    <location>
        <position position="32"/>
    </location>
</feature>
<dbReference type="Proteomes" id="UP000075230">
    <property type="component" value="Unassembled WGS sequence"/>
</dbReference>
<evidence type="ECO:0000256" key="1">
    <source>
        <dbReference type="ARBA" id="ARBA00008987"/>
    </source>
</evidence>
<reference evidence="7" key="4">
    <citation type="submission" date="2021-02" db="EMBL/GenBank/DDBJ databases">
        <title>Aspergillus luchuensis mut. kawachii IFO 4304 genome sequence.</title>
        <authorList>
            <person name="Mori K."/>
            <person name="Kadooka C."/>
            <person name="Goto M."/>
            <person name="Futagami T."/>
        </authorList>
    </citation>
    <scope>NUCLEOTIDE SEQUENCE</scope>
    <source>
        <strain evidence="7">IFO 4308</strain>
    </source>
</reference>
<evidence type="ECO:0000256" key="3">
    <source>
        <dbReference type="PIRNR" id="PIRNR000077"/>
    </source>
</evidence>
<dbReference type="FunFam" id="3.40.30.10:FF:000245">
    <property type="entry name" value="Thioredoxin"/>
    <property type="match status" value="1"/>
</dbReference>
<dbReference type="OrthoDB" id="10263751at2759"/>
<gene>
    <name evidence="7" type="ORF">AKAW2_31250A</name>
    <name evidence="8" type="ORF">RIB2604_01003330</name>
</gene>
<dbReference type="KEGG" id="aluc:AKAW2_31250A"/>
<dbReference type="InterPro" id="IPR036249">
    <property type="entry name" value="Thioredoxin-like_sf"/>
</dbReference>
<feature type="active site" description="Nucleophile" evidence="4">
    <location>
        <position position="31"/>
    </location>
</feature>
<dbReference type="EMBL" id="BCWF01000010">
    <property type="protein sequence ID" value="GAT21443.1"/>
    <property type="molecule type" value="Genomic_DNA"/>
</dbReference>
<keyword evidence="2 5" id="KW-1015">Disulfide bond</keyword>
<feature type="site" description="Contributes to redox potential value" evidence="4">
    <location>
        <position position="33"/>
    </location>
</feature>
<evidence type="ECO:0000256" key="5">
    <source>
        <dbReference type="PIRSR" id="PIRSR000077-4"/>
    </source>
</evidence>
<dbReference type="PRINTS" id="PR00421">
    <property type="entry name" value="THIOREDOXIN"/>
</dbReference>
<dbReference type="PIRSF" id="PIRSF000077">
    <property type="entry name" value="Thioredoxin"/>
    <property type="match status" value="1"/>
</dbReference>
<sequence length="106" mass="11570">MPVPAIESLSDFRALIDSGNVVIIDFWATWCGPCRMISPIFENLASSIESSAIKFAKIDADTQPDIAEEVGIRTLPTFMVFKNGQKLDELVGASPQGLHALIQRHA</sequence>
<dbReference type="PROSITE" id="PS51352">
    <property type="entry name" value="THIOREDOXIN_2"/>
    <property type="match status" value="1"/>
</dbReference>
<reference evidence="9" key="2">
    <citation type="submission" date="2016-02" db="EMBL/GenBank/DDBJ databases">
        <title>Genome sequencing of Aspergillus luchuensis NBRC 4314.</title>
        <authorList>
            <person name="Yamada O."/>
        </authorList>
    </citation>
    <scope>NUCLEOTIDE SEQUENCE [LARGE SCALE GENOMIC DNA]</scope>
    <source>
        <strain evidence="9">RIB 2604</strain>
    </source>
</reference>
<dbReference type="Proteomes" id="UP000661280">
    <property type="component" value="Chromosome 3"/>
</dbReference>
<evidence type="ECO:0000256" key="2">
    <source>
        <dbReference type="ARBA" id="ARBA00023157"/>
    </source>
</evidence>
<proteinExistence type="inferred from homology"/>
<dbReference type="Gene3D" id="3.40.30.10">
    <property type="entry name" value="Glutaredoxin"/>
    <property type="match status" value="1"/>
</dbReference>
<dbReference type="AlphaFoldDB" id="A0A146F6W5"/>
<dbReference type="EMBL" id="AP024427">
    <property type="protein sequence ID" value="BCR97931.1"/>
    <property type="molecule type" value="Genomic_DNA"/>
</dbReference>
<dbReference type="InterPro" id="IPR013766">
    <property type="entry name" value="Thioredoxin_domain"/>
</dbReference>
<feature type="active site" description="Nucleophile" evidence="4">
    <location>
        <position position="34"/>
    </location>
</feature>
<feature type="domain" description="Thioredoxin" evidence="6">
    <location>
        <begin position="1"/>
        <end position="106"/>
    </location>
</feature>
<dbReference type="InterPro" id="IPR005746">
    <property type="entry name" value="Thioredoxin"/>
</dbReference>
<comment type="similarity">
    <text evidence="1 3">Belongs to the thioredoxin family.</text>
</comment>
<keyword evidence="10" id="KW-1185">Reference proteome</keyword>
<dbReference type="RefSeq" id="XP_041541697.1">
    <property type="nucleotide sequence ID" value="XM_041687853.1"/>
</dbReference>
<reference evidence="7" key="3">
    <citation type="submission" date="2021-01" db="EMBL/GenBank/DDBJ databases">
        <authorList>
            <consortium name="Aspergillus luchuensis mut. kawachii IFO 4304 genome sequencing consortium"/>
            <person name="Kazuki M."/>
            <person name="Futagami T."/>
        </authorList>
    </citation>
    <scope>NUCLEOTIDE SEQUENCE</scope>
    <source>
        <strain evidence="7">IFO 4308</strain>
    </source>
</reference>
<dbReference type="VEuPathDB" id="FungiDB:ASPFODRAFT_167476"/>
<dbReference type="GeneID" id="64959256"/>
<feature type="disulfide bond" description="Redox-active" evidence="5">
    <location>
        <begin position="31"/>
        <end position="34"/>
    </location>
</feature>
<dbReference type="PANTHER" id="PTHR46115">
    <property type="entry name" value="THIOREDOXIN-LIKE PROTEIN 1"/>
    <property type="match status" value="1"/>
</dbReference>
<organism evidence="8 9">
    <name type="scientific">Aspergillus kawachii</name>
    <name type="common">White koji mold</name>
    <name type="synonym">Aspergillus awamori var. kawachi</name>
    <dbReference type="NCBI Taxonomy" id="1069201"/>
    <lineage>
        <taxon>Eukaryota</taxon>
        <taxon>Fungi</taxon>
        <taxon>Dikarya</taxon>
        <taxon>Ascomycota</taxon>
        <taxon>Pezizomycotina</taxon>
        <taxon>Eurotiomycetes</taxon>
        <taxon>Eurotiomycetidae</taxon>
        <taxon>Eurotiales</taxon>
        <taxon>Aspergillaceae</taxon>
        <taxon>Aspergillus</taxon>
        <taxon>Aspergillus subgen. Circumdati</taxon>
    </lineage>
</organism>
<dbReference type="PROSITE" id="PS00194">
    <property type="entry name" value="THIOREDOXIN_1"/>
    <property type="match status" value="1"/>
</dbReference>
<dbReference type="Pfam" id="PF00085">
    <property type="entry name" value="Thioredoxin"/>
    <property type="match status" value="1"/>
</dbReference>
<dbReference type="SUPFAM" id="SSF52833">
    <property type="entry name" value="Thioredoxin-like"/>
    <property type="match status" value="1"/>
</dbReference>